<dbReference type="OrthoDB" id="419711at2759"/>
<evidence type="ECO:0000313" key="3">
    <source>
        <dbReference type="RefSeq" id="XP_004501919.1"/>
    </source>
</evidence>
<organism evidence="2 3">
    <name type="scientific">Cicer arietinum</name>
    <name type="common">Chickpea</name>
    <name type="synonym">Garbanzo</name>
    <dbReference type="NCBI Taxonomy" id="3827"/>
    <lineage>
        <taxon>Eukaryota</taxon>
        <taxon>Viridiplantae</taxon>
        <taxon>Streptophyta</taxon>
        <taxon>Embryophyta</taxon>
        <taxon>Tracheophyta</taxon>
        <taxon>Spermatophyta</taxon>
        <taxon>Magnoliopsida</taxon>
        <taxon>eudicotyledons</taxon>
        <taxon>Gunneridae</taxon>
        <taxon>Pentapetalae</taxon>
        <taxon>rosids</taxon>
        <taxon>fabids</taxon>
        <taxon>Fabales</taxon>
        <taxon>Fabaceae</taxon>
        <taxon>Papilionoideae</taxon>
        <taxon>50 kb inversion clade</taxon>
        <taxon>NPAAA clade</taxon>
        <taxon>Hologalegina</taxon>
        <taxon>IRL clade</taxon>
        <taxon>Cicereae</taxon>
        <taxon>Cicer</taxon>
    </lineage>
</organism>
<evidence type="ECO:0000256" key="1">
    <source>
        <dbReference type="SAM" id="Phobius"/>
    </source>
</evidence>
<proteinExistence type="predicted"/>
<feature type="transmembrane region" description="Helical" evidence="1">
    <location>
        <begin position="243"/>
        <end position="264"/>
    </location>
</feature>
<dbReference type="GO" id="GO:0016020">
    <property type="term" value="C:membrane"/>
    <property type="evidence" value="ECO:0007669"/>
    <property type="project" value="TreeGrafter"/>
</dbReference>
<reference evidence="3" key="2">
    <citation type="submission" date="2025-08" db="UniProtKB">
        <authorList>
            <consortium name="RefSeq"/>
        </authorList>
    </citation>
    <scope>IDENTIFICATION</scope>
    <source>
        <tissue evidence="3">Etiolated seedlings</tissue>
    </source>
</reference>
<dbReference type="KEGG" id="cam:101495241"/>
<keyword evidence="2" id="KW-1185">Reference proteome</keyword>
<feature type="transmembrane region" description="Helical" evidence="1">
    <location>
        <begin position="93"/>
        <end position="116"/>
    </location>
</feature>
<accession>A0A1S2YBL0</accession>
<reference evidence="2" key="1">
    <citation type="journal article" date="2013" name="Nat. Biotechnol.">
        <title>Draft genome sequence of chickpea (Cicer arietinum) provides a resource for trait improvement.</title>
        <authorList>
            <person name="Varshney R.K."/>
            <person name="Song C."/>
            <person name="Saxena R.K."/>
            <person name="Azam S."/>
            <person name="Yu S."/>
            <person name="Sharpe A.G."/>
            <person name="Cannon S."/>
            <person name="Baek J."/>
            <person name="Rosen B.D."/>
            <person name="Tar'an B."/>
            <person name="Millan T."/>
            <person name="Zhang X."/>
            <person name="Ramsay L.D."/>
            <person name="Iwata A."/>
            <person name="Wang Y."/>
            <person name="Nelson W."/>
            <person name="Farmer A.D."/>
            <person name="Gaur P.M."/>
            <person name="Soderlund C."/>
            <person name="Penmetsa R.V."/>
            <person name="Xu C."/>
            <person name="Bharti A.K."/>
            <person name="He W."/>
            <person name="Winter P."/>
            <person name="Zhao S."/>
            <person name="Hane J.K."/>
            <person name="Carrasquilla-Garcia N."/>
            <person name="Condie J.A."/>
            <person name="Upadhyaya H.D."/>
            <person name="Luo M.C."/>
            <person name="Thudi M."/>
            <person name="Gowda C.L."/>
            <person name="Singh N.P."/>
            <person name="Lichtenzveig J."/>
            <person name="Gali K.K."/>
            <person name="Rubio J."/>
            <person name="Nadarajan N."/>
            <person name="Dolezel J."/>
            <person name="Bansal K.C."/>
            <person name="Xu X."/>
            <person name="Edwards D."/>
            <person name="Zhang G."/>
            <person name="Kahl G."/>
            <person name="Gil J."/>
            <person name="Singh K.B."/>
            <person name="Datta S.K."/>
            <person name="Jackson S.A."/>
            <person name="Wang J."/>
            <person name="Cook D.R."/>
        </authorList>
    </citation>
    <scope>NUCLEOTIDE SEQUENCE [LARGE SCALE GENOMIC DNA]</scope>
    <source>
        <strain evidence="2">cv. CDC Frontier</strain>
    </source>
</reference>
<dbReference type="Proteomes" id="UP000087171">
    <property type="component" value="Chromosome Ca5"/>
</dbReference>
<keyword evidence="1" id="KW-1133">Transmembrane helix</keyword>
<feature type="transmembrane region" description="Helical" evidence="1">
    <location>
        <begin position="29"/>
        <end position="50"/>
    </location>
</feature>
<dbReference type="PANTHER" id="PTHR12242">
    <property type="entry name" value="OS02G0130600 PROTEIN-RELATED"/>
    <property type="match status" value="1"/>
</dbReference>
<feature type="transmembrane region" description="Helical" evidence="1">
    <location>
        <begin position="216"/>
        <end position="237"/>
    </location>
</feature>
<protein>
    <submittedName>
        <fullName evidence="3">Uncharacterized protein LOC101495241</fullName>
    </submittedName>
</protein>
<dbReference type="eggNOG" id="ENOG502QTZM">
    <property type="taxonomic scope" value="Eukaryota"/>
</dbReference>
<evidence type="ECO:0000313" key="2">
    <source>
        <dbReference type="Proteomes" id="UP000087171"/>
    </source>
</evidence>
<dbReference type="RefSeq" id="XP_004501919.1">
    <property type="nucleotide sequence ID" value="XM_004501862.3"/>
</dbReference>
<dbReference type="PaxDb" id="3827-XP_004501919.1"/>
<feature type="transmembrane region" description="Helical" evidence="1">
    <location>
        <begin position="313"/>
        <end position="333"/>
    </location>
</feature>
<feature type="transmembrane region" description="Helical" evidence="1">
    <location>
        <begin position="122"/>
        <end position="144"/>
    </location>
</feature>
<sequence>MSFLKGSPKSNWQPIMTIKTNTQSYWLNWRVFLCAIWLLLSIILSSFFIWKYEKRLRNSERNGSGSEIQEETSAATLYEDETWRPCLKGIHPAWLLAFRVVAFIVLLVLLTIDAFVVGGDIFFYYTQLTFTSITIYFGLGSILSMHGCYQHYKKTSGDKVDNVDGDVEKGMYDVHALPQSFNATFQEKTLGASEEEVVVHQHAGTWGYIFQIIFQINAGATLLTDCVFWFVFVPFLTINDYNLNFLVINMHSINAVFLIGDTALNSLPFPLFRMGYFCLWTTTYVIFQWIVHACINLWWPYPFLDLSSSYAPLWYFAVALFQIPCYGIFSLGMKLKYYVLSRRYPNRYQRVI</sequence>
<name>A0A1S2YBL0_CICAR</name>
<gene>
    <name evidence="3" type="primary">LOC101495241</name>
</gene>
<dbReference type="GeneID" id="101495241"/>
<feature type="transmembrane region" description="Helical" evidence="1">
    <location>
        <begin position="276"/>
        <end position="301"/>
    </location>
</feature>
<dbReference type="AlphaFoldDB" id="A0A1S2YBL0"/>
<keyword evidence="1" id="KW-0472">Membrane</keyword>
<dbReference type="PANTHER" id="PTHR12242:SF22">
    <property type="entry name" value="OS02G0130600 PROTEIN"/>
    <property type="match status" value="1"/>
</dbReference>
<keyword evidence="1" id="KW-0812">Transmembrane</keyword>